<dbReference type="AlphaFoldDB" id="A0A917XG70"/>
<evidence type="ECO:0000256" key="1">
    <source>
        <dbReference type="SAM" id="MobiDB-lite"/>
    </source>
</evidence>
<reference evidence="2" key="1">
    <citation type="journal article" date="2014" name="Int. J. Syst. Evol. Microbiol.">
        <title>Complete genome sequence of Corynebacterium casei LMG S-19264T (=DSM 44701T), isolated from a smear-ripened cheese.</title>
        <authorList>
            <consortium name="US DOE Joint Genome Institute (JGI-PGF)"/>
            <person name="Walter F."/>
            <person name="Albersmeier A."/>
            <person name="Kalinowski J."/>
            <person name="Ruckert C."/>
        </authorList>
    </citation>
    <scope>NUCLEOTIDE SEQUENCE</scope>
    <source>
        <strain evidence="2">CGMCC 4.7110</strain>
    </source>
</reference>
<proteinExistence type="predicted"/>
<feature type="region of interest" description="Disordered" evidence="1">
    <location>
        <begin position="31"/>
        <end position="66"/>
    </location>
</feature>
<dbReference type="Proteomes" id="UP000653411">
    <property type="component" value="Unassembled WGS sequence"/>
</dbReference>
<accession>A0A917XG70</accession>
<evidence type="ECO:0000313" key="2">
    <source>
        <dbReference type="EMBL" id="GGN22562.1"/>
    </source>
</evidence>
<feature type="compositionally biased region" description="Basic and acidic residues" evidence="1">
    <location>
        <begin position="40"/>
        <end position="49"/>
    </location>
</feature>
<protein>
    <submittedName>
        <fullName evidence="2">Uncharacterized protein</fullName>
    </submittedName>
</protein>
<keyword evidence="3" id="KW-1185">Reference proteome</keyword>
<organism evidence="2 3">
    <name type="scientific">Streptomyces fuscichromogenes</name>
    <dbReference type="NCBI Taxonomy" id="1324013"/>
    <lineage>
        <taxon>Bacteria</taxon>
        <taxon>Bacillati</taxon>
        <taxon>Actinomycetota</taxon>
        <taxon>Actinomycetes</taxon>
        <taxon>Kitasatosporales</taxon>
        <taxon>Streptomycetaceae</taxon>
        <taxon>Streptomyces</taxon>
    </lineage>
</organism>
<sequence>MPLFPQALSAAAPAMNPALVRTERLLRAECGMGSAPVNVGRREGRETGRPNEGPSRSRRGRLPPRPALFAGAAAGIRQTVAMAAVPPGRDRCGEVEPEPAGHMSLRGSGIRMSGRYIVVKSP</sequence>
<gene>
    <name evidence="2" type="ORF">GCM10011578_054360</name>
</gene>
<comment type="caution">
    <text evidence="2">The sequence shown here is derived from an EMBL/GenBank/DDBJ whole genome shotgun (WGS) entry which is preliminary data.</text>
</comment>
<dbReference type="EMBL" id="BMML01000013">
    <property type="protein sequence ID" value="GGN22562.1"/>
    <property type="molecule type" value="Genomic_DNA"/>
</dbReference>
<name>A0A917XG70_9ACTN</name>
<feature type="region of interest" description="Disordered" evidence="1">
    <location>
        <begin position="87"/>
        <end position="107"/>
    </location>
</feature>
<evidence type="ECO:0000313" key="3">
    <source>
        <dbReference type="Proteomes" id="UP000653411"/>
    </source>
</evidence>
<reference evidence="2" key="2">
    <citation type="submission" date="2020-09" db="EMBL/GenBank/DDBJ databases">
        <authorList>
            <person name="Sun Q."/>
            <person name="Zhou Y."/>
        </authorList>
    </citation>
    <scope>NUCLEOTIDE SEQUENCE</scope>
    <source>
        <strain evidence="2">CGMCC 4.7110</strain>
    </source>
</reference>